<accession>A0A7S1QZD0</accession>
<keyword evidence="1" id="KW-0812">Transmembrane</keyword>
<dbReference type="AlphaFoldDB" id="A0A7S1QZD0"/>
<keyword evidence="1" id="KW-0472">Membrane</keyword>
<reference evidence="2" key="1">
    <citation type="submission" date="2021-01" db="EMBL/GenBank/DDBJ databases">
        <authorList>
            <person name="Corre E."/>
            <person name="Pelletier E."/>
            <person name="Niang G."/>
            <person name="Scheremetjew M."/>
            <person name="Finn R."/>
            <person name="Kale V."/>
            <person name="Holt S."/>
            <person name="Cochrane G."/>
            <person name="Meng A."/>
            <person name="Brown T."/>
            <person name="Cohen L."/>
        </authorList>
    </citation>
    <scope>NUCLEOTIDE SEQUENCE</scope>
    <source>
        <strain evidence="2">OF101</strain>
    </source>
</reference>
<evidence type="ECO:0000256" key="1">
    <source>
        <dbReference type="SAM" id="Phobius"/>
    </source>
</evidence>
<sequence>MALRTAFACAGCALPYYVESLDWVNQYGFSFQYAVVILCFTVSNDIGTTLSYAWYNFAGTVLPCLNCLVMYGMYPEGATELYSDAWWFGAINFVIFIALQMVLNWPAGLRMFAVSWQAYFSMCFINPGDTTHFSNGIKNIVLEGSAVAPLTGTVIGCGIAVLIMCTSPLGHCFSALTKAQEVAMTLAWQESRQWRRMIKYYSSTDSSVAIDKIVGEAHSIWQDMRYLESCLGSNSWWECFDLGRAGKVRAHLQSLDEIMNKMHDWLRGTLQAMREEDFVEQHDAMLALIKERLQALSDSASELLFLSVRAACKGGVDRDERDVMQQGIDTVLKAQQDLTTEFIAAKKKVYGTTDLTKDAISEHFFVFSLSTYSQYSSDFAQSMLNNEVHTPEIGLIGAFAAGIWDTLRFNSAAYVVRSTLGFFLAFGVGLHGIKGILDPYNSTPAGTTAYLMASEGRGGSAILKNIARFQGTGGGTLLGQLLFCALVSCTWRGEVMGVLSVAMLEFFSMYLSFASQSFGYVGALLGAYGAQHLMIKCDEGESYEAVYGVMLQQFLAILAVTIADLCVGNVSSATLAVQAYCRMSDAIGQSLKEFLCLHLDSAERAELPPPKSHRKEVLEHYANVAAQGSEAPLEPRWYRTPWRTHLWSKMETYTFSIGDQMAVLEYAALEGHNGGGARLTVINSKTTREASENVFHRAQSVFLLCEKLMMHENNAPFELPKSLLSGLLRQQEMKLANQLEDILKEVNEGIKETDKKKEEVTTLAKDDTCQVGTYLAMLSFMMININRIEDALFTTREMSLNRFC</sequence>
<feature type="transmembrane region" description="Helical" evidence="1">
    <location>
        <begin position="140"/>
        <end position="164"/>
    </location>
</feature>
<organism evidence="2">
    <name type="scientific">Alexandrium catenella</name>
    <name type="common">Red tide dinoflagellate</name>
    <name type="synonym">Gonyaulax catenella</name>
    <dbReference type="NCBI Taxonomy" id="2925"/>
    <lineage>
        <taxon>Eukaryota</taxon>
        <taxon>Sar</taxon>
        <taxon>Alveolata</taxon>
        <taxon>Dinophyceae</taxon>
        <taxon>Gonyaulacales</taxon>
        <taxon>Pyrocystaceae</taxon>
        <taxon>Alexandrium</taxon>
    </lineage>
</organism>
<gene>
    <name evidence="2" type="ORF">ACAT0790_LOCUS32191</name>
</gene>
<keyword evidence="1" id="KW-1133">Transmembrane helix</keyword>
<dbReference type="EMBL" id="HBGE01053388">
    <property type="protein sequence ID" value="CAD9151868.1"/>
    <property type="molecule type" value="Transcribed_RNA"/>
</dbReference>
<evidence type="ECO:0000313" key="2">
    <source>
        <dbReference type="EMBL" id="CAD9151868.1"/>
    </source>
</evidence>
<name>A0A7S1QZD0_ALECA</name>
<feature type="transmembrane region" description="Helical" evidence="1">
    <location>
        <begin position="86"/>
        <end position="105"/>
    </location>
</feature>
<proteinExistence type="predicted"/>
<protein>
    <submittedName>
        <fullName evidence="2">Uncharacterized protein</fullName>
    </submittedName>
</protein>
<feature type="transmembrane region" description="Helical" evidence="1">
    <location>
        <begin position="54"/>
        <end position="74"/>
    </location>
</feature>